<dbReference type="GO" id="GO:0071555">
    <property type="term" value="P:cell wall organization"/>
    <property type="evidence" value="ECO:0007669"/>
    <property type="project" value="UniProtKB-KW"/>
</dbReference>
<dbReference type="Pfam" id="PF13083">
    <property type="entry name" value="KH_KhpA-B"/>
    <property type="match status" value="1"/>
</dbReference>
<dbReference type="InterPro" id="IPR015946">
    <property type="entry name" value="KH_dom-like_a/b"/>
</dbReference>
<dbReference type="InterPro" id="IPR034079">
    <property type="entry name" value="R3H_KhpB"/>
</dbReference>
<comment type="subcellular location">
    <subcellularLocation>
        <location evidence="6">Cytoplasm</location>
    </subcellularLocation>
</comment>
<dbReference type="InterPro" id="IPR039247">
    <property type="entry name" value="KhpB"/>
</dbReference>
<dbReference type="Proteomes" id="UP001159179">
    <property type="component" value="Unassembled WGS sequence"/>
</dbReference>
<dbReference type="InterPro" id="IPR038247">
    <property type="entry name" value="Jag_N_dom_sf"/>
</dbReference>
<evidence type="ECO:0000313" key="9">
    <source>
        <dbReference type="Proteomes" id="UP001159179"/>
    </source>
</evidence>
<dbReference type="PANTHER" id="PTHR35800">
    <property type="entry name" value="PROTEIN JAG"/>
    <property type="match status" value="1"/>
</dbReference>
<protein>
    <recommendedName>
        <fullName evidence="6">RNA-binding protein KhpB</fullName>
    </recommendedName>
    <alternativeName>
        <fullName evidence="6">RNA-binding protein EloR</fullName>
    </alternativeName>
</protein>
<comment type="function">
    <text evidence="6">A probable RNA chaperone. Forms a complex with KhpA which binds to cellular RNA and controls its expression. Plays a role in peptidoglycan (PG) homeostasis and cell length regulation.</text>
</comment>
<keyword evidence="5 6" id="KW-0961">Cell wall biogenesis/degradation</keyword>
<dbReference type="GO" id="GO:0008360">
    <property type="term" value="P:regulation of cell shape"/>
    <property type="evidence" value="ECO:0007669"/>
    <property type="project" value="UniProtKB-KW"/>
</dbReference>
<keyword evidence="2 6" id="KW-0694">RNA-binding</keyword>
<dbReference type="NCBIfam" id="NF041568">
    <property type="entry name" value="Jag_EloR"/>
    <property type="match status" value="1"/>
</dbReference>
<dbReference type="PROSITE" id="PS51061">
    <property type="entry name" value="R3H"/>
    <property type="match status" value="1"/>
</dbReference>
<dbReference type="PANTHER" id="PTHR35800:SF1">
    <property type="entry name" value="RNA-BINDING PROTEIN KHPB"/>
    <property type="match status" value="1"/>
</dbReference>
<dbReference type="GO" id="GO:0005737">
    <property type="term" value="C:cytoplasm"/>
    <property type="evidence" value="ECO:0007669"/>
    <property type="project" value="UniProtKB-SubCell"/>
</dbReference>
<dbReference type="AlphaFoldDB" id="A0AAW6T434"/>
<evidence type="ECO:0000256" key="3">
    <source>
        <dbReference type="ARBA" id="ARBA00022960"/>
    </source>
</evidence>
<reference evidence="8" key="1">
    <citation type="submission" date="2023-03" db="EMBL/GenBank/DDBJ databases">
        <title>Bacterial isolates from washroom surfaces on a university campus.</title>
        <authorList>
            <person name="Holman D.B."/>
            <person name="Gzyl K.E."/>
            <person name="Taheri A.E."/>
        </authorList>
    </citation>
    <scope>NUCLEOTIDE SEQUENCE</scope>
    <source>
        <strain evidence="8">RD03</strain>
    </source>
</reference>
<dbReference type="Gene3D" id="3.30.1370.50">
    <property type="entry name" value="R3H-like domain"/>
    <property type="match status" value="1"/>
</dbReference>
<dbReference type="Gene3D" id="3.30.300.20">
    <property type="match status" value="1"/>
</dbReference>
<dbReference type="CDD" id="cd02414">
    <property type="entry name" value="KH-II_Jag"/>
    <property type="match status" value="1"/>
</dbReference>
<dbReference type="SUPFAM" id="SSF82708">
    <property type="entry name" value="R3H domain"/>
    <property type="match status" value="1"/>
</dbReference>
<dbReference type="SMART" id="SM01245">
    <property type="entry name" value="Jag_N"/>
    <property type="match status" value="1"/>
</dbReference>
<comment type="subunit">
    <text evidence="6">Forms a complex with KhpA.</text>
</comment>
<dbReference type="InterPro" id="IPR032782">
    <property type="entry name" value="KhpB_N"/>
</dbReference>
<dbReference type="SMART" id="SM00393">
    <property type="entry name" value="R3H"/>
    <property type="match status" value="1"/>
</dbReference>
<comment type="caution">
    <text evidence="8">The sequence shown here is derived from an EMBL/GenBank/DDBJ whole genome shotgun (WGS) entry which is preliminary data.</text>
</comment>
<evidence type="ECO:0000256" key="5">
    <source>
        <dbReference type="ARBA" id="ARBA00023316"/>
    </source>
</evidence>
<dbReference type="Gene3D" id="3.30.30.80">
    <property type="entry name" value="probable RNA-binding protein from clostridium symbiosum atcc 14940"/>
    <property type="match status" value="1"/>
</dbReference>
<feature type="domain" description="R3H" evidence="7">
    <location>
        <begin position="140"/>
        <end position="206"/>
    </location>
</feature>
<accession>A0AAW6T434</accession>
<comment type="similarity">
    <text evidence="6">Belongs to the KhpB RNA-binding protein family.</text>
</comment>
<dbReference type="Pfam" id="PF14804">
    <property type="entry name" value="Jag_N"/>
    <property type="match status" value="1"/>
</dbReference>
<keyword evidence="4 6" id="KW-0143">Chaperone</keyword>
<keyword evidence="1 6" id="KW-0963">Cytoplasm</keyword>
<name>A0AAW6T434_9BACI</name>
<dbReference type="HAMAP" id="MF_00867">
    <property type="entry name" value="KhpB"/>
    <property type="match status" value="1"/>
</dbReference>
<comment type="domain">
    <text evidence="6">Has an N-terminal Jag-N domain and 2 RNA-binding domains (KH and R3H).</text>
</comment>
<evidence type="ECO:0000256" key="4">
    <source>
        <dbReference type="ARBA" id="ARBA00023186"/>
    </source>
</evidence>
<sequence>MKEYTAKGHSVEEAVESALRELNVTKERIEYQVIDEGKKGLFGLFGSKPAIVHVQLKPDPIEEAKIYLVDIIKKMGIDPHIEIKTEGKIAEFKITGKNMALLIGKRGQTLNSLQVLTQLIANRYTNQFINIVLDAENYRERREYSLIQLAERLAEKAIHTKRPVTLEAMPSFERKIIHNALSRNKKIQTHSEGEEPNRYLVIHPVVKNPSN</sequence>
<keyword evidence="3 6" id="KW-0133">Cell shape</keyword>
<dbReference type="CDD" id="cd02644">
    <property type="entry name" value="R3H_jag"/>
    <property type="match status" value="1"/>
</dbReference>
<organism evidence="8 9">
    <name type="scientific">Heyndrickxia oleronia</name>
    <dbReference type="NCBI Taxonomy" id="38875"/>
    <lineage>
        <taxon>Bacteria</taxon>
        <taxon>Bacillati</taxon>
        <taxon>Bacillota</taxon>
        <taxon>Bacilli</taxon>
        <taxon>Bacillales</taxon>
        <taxon>Bacillaceae</taxon>
        <taxon>Heyndrickxia</taxon>
    </lineage>
</organism>
<dbReference type="InterPro" id="IPR038008">
    <property type="entry name" value="Jag_KH"/>
</dbReference>
<evidence type="ECO:0000313" key="8">
    <source>
        <dbReference type="EMBL" id="MDH5164069.1"/>
    </source>
</evidence>
<feature type="region of interest" description="Jag_N domain" evidence="6">
    <location>
        <begin position="5"/>
        <end position="55"/>
    </location>
</feature>
<evidence type="ECO:0000259" key="7">
    <source>
        <dbReference type="PROSITE" id="PS51061"/>
    </source>
</evidence>
<evidence type="ECO:0000256" key="2">
    <source>
        <dbReference type="ARBA" id="ARBA00022884"/>
    </source>
</evidence>
<dbReference type="InterPro" id="IPR036867">
    <property type="entry name" value="R3H_dom_sf"/>
</dbReference>
<dbReference type="GO" id="GO:0003723">
    <property type="term" value="F:RNA binding"/>
    <property type="evidence" value="ECO:0007669"/>
    <property type="project" value="UniProtKB-UniRule"/>
</dbReference>
<dbReference type="EMBL" id="JAROYP010000023">
    <property type="protein sequence ID" value="MDH5164069.1"/>
    <property type="molecule type" value="Genomic_DNA"/>
</dbReference>
<gene>
    <name evidence="8" type="primary">jag</name>
    <name evidence="6" type="synonym">eloR</name>
    <name evidence="6" type="synonym">khpB</name>
    <name evidence="8" type="ORF">P5X88_24350</name>
</gene>
<proteinExistence type="inferred from homology"/>
<dbReference type="InterPro" id="IPR001374">
    <property type="entry name" value="R3H_dom"/>
</dbReference>
<dbReference type="Pfam" id="PF01424">
    <property type="entry name" value="R3H"/>
    <property type="match status" value="1"/>
</dbReference>
<dbReference type="GO" id="GO:0009252">
    <property type="term" value="P:peptidoglycan biosynthetic process"/>
    <property type="evidence" value="ECO:0007669"/>
    <property type="project" value="UniProtKB-UniRule"/>
</dbReference>
<dbReference type="RefSeq" id="WP_251339459.1">
    <property type="nucleotide sequence ID" value="NZ_JALCJN010000068.1"/>
</dbReference>
<evidence type="ECO:0000256" key="1">
    <source>
        <dbReference type="ARBA" id="ARBA00022490"/>
    </source>
</evidence>
<evidence type="ECO:0000256" key="6">
    <source>
        <dbReference type="HAMAP-Rule" id="MF_00867"/>
    </source>
</evidence>